<gene>
    <name evidence="8" type="ORF">GV64_15090</name>
</gene>
<proteinExistence type="inferred from homology"/>
<dbReference type="InterPro" id="IPR006213">
    <property type="entry name" value="Bax_inhbtr1_CS"/>
</dbReference>
<protein>
    <submittedName>
        <fullName evidence="8">Membrane protein</fullName>
    </submittedName>
</protein>
<name>A0A081KCK8_9GAMM</name>
<keyword evidence="5 7" id="KW-1133">Transmembrane helix</keyword>
<accession>A0A081KCK8</accession>
<dbReference type="Proteomes" id="UP000027997">
    <property type="component" value="Unassembled WGS sequence"/>
</dbReference>
<dbReference type="PANTHER" id="PTHR23291:SF115">
    <property type="entry name" value="MODULATOR OF FTSH PROTEASE YCCA"/>
    <property type="match status" value="1"/>
</dbReference>
<evidence type="ECO:0000313" key="8">
    <source>
        <dbReference type="EMBL" id="KEI71884.1"/>
    </source>
</evidence>
<keyword evidence="9" id="KW-1185">Reference proteome</keyword>
<organism evidence="8 9">
    <name type="scientific">Endozoicomonas elysicola</name>
    <dbReference type="NCBI Taxonomy" id="305900"/>
    <lineage>
        <taxon>Bacteria</taxon>
        <taxon>Pseudomonadati</taxon>
        <taxon>Pseudomonadota</taxon>
        <taxon>Gammaproteobacteria</taxon>
        <taxon>Oceanospirillales</taxon>
        <taxon>Endozoicomonadaceae</taxon>
        <taxon>Endozoicomonas</taxon>
    </lineage>
</organism>
<evidence type="ECO:0000256" key="7">
    <source>
        <dbReference type="RuleBase" id="RU004379"/>
    </source>
</evidence>
<reference evidence="8 9" key="1">
    <citation type="submission" date="2014-06" db="EMBL/GenBank/DDBJ databases">
        <title>Whole Genome Sequences of Three Symbiotic Endozoicomonas Bacteria.</title>
        <authorList>
            <person name="Neave M.J."/>
            <person name="Apprill A."/>
            <person name="Voolstra C.R."/>
        </authorList>
    </citation>
    <scope>NUCLEOTIDE SEQUENCE [LARGE SCALE GENOMIC DNA]</scope>
    <source>
        <strain evidence="8 9">DSM 22380</strain>
    </source>
</reference>
<comment type="subcellular location">
    <subcellularLocation>
        <location evidence="1">Cell membrane</location>
        <topology evidence="1">Multi-pass membrane protein</topology>
    </subcellularLocation>
</comment>
<evidence type="ECO:0000256" key="6">
    <source>
        <dbReference type="ARBA" id="ARBA00023136"/>
    </source>
</evidence>
<evidence type="ECO:0000256" key="3">
    <source>
        <dbReference type="ARBA" id="ARBA00022475"/>
    </source>
</evidence>
<dbReference type="STRING" id="305900.GV64_15090"/>
<dbReference type="CDD" id="cd10433">
    <property type="entry name" value="YccA_like"/>
    <property type="match status" value="1"/>
</dbReference>
<comment type="caution">
    <text evidence="8">The sequence shown here is derived from an EMBL/GenBank/DDBJ whole genome shotgun (WGS) entry which is preliminary data.</text>
</comment>
<dbReference type="PROSITE" id="PS01243">
    <property type="entry name" value="BI1"/>
    <property type="match status" value="1"/>
</dbReference>
<dbReference type="EMBL" id="JOJP01000001">
    <property type="protein sequence ID" value="KEI71884.1"/>
    <property type="molecule type" value="Genomic_DNA"/>
</dbReference>
<evidence type="ECO:0000256" key="5">
    <source>
        <dbReference type="ARBA" id="ARBA00022989"/>
    </source>
</evidence>
<evidence type="ECO:0000256" key="1">
    <source>
        <dbReference type="ARBA" id="ARBA00004651"/>
    </source>
</evidence>
<dbReference type="RefSeq" id="WP_020583619.1">
    <property type="nucleotide sequence ID" value="NZ_JOJP01000001.1"/>
</dbReference>
<feature type="transmembrane region" description="Helical" evidence="7">
    <location>
        <begin position="109"/>
        <end position="129"/>
    </location>
</feature>
<dbReference type="GO" id="GO:0005886">
    <property type="term" value="C:plasma membrane"/>
    <property type="evidence" value="ECO:0007669"/>
    <property type="project" value="UniProtKB-SubCell"/>
</dbReference>
<dbReference type="AlphaFoldDB" id="A0A081KCK8"/>
<comment type="similarity">
    <text evidence="2 7">Belongs to the BI1 family.</text>
</comment>
<feature type="transmembrane region" description="Helical" evidence="7">
    <location>
        <begin position="194"/>
        <end position="217"/>
    </location>
</feature>
<dbReference type="Pfam" id="PF01027">
    <property type="entry name" value="Bax1-I"/>
    <property type="match status" value="1"/>
</dbReference>
<feature type="transmembrane region" description="Helical" evidence="7">
    <location>
        <begin position="28"/>
        <end position="47"/>
    </location>
</feature>
<evidence type="ECO:0000256" key="4">
    <source>
        <dbReference type="ARBA" id="ARBA00022692"/>
    </source>
</evidence>
<sequence>MDRKPVMTAASTSLGAGVEINKVLRNTYMLLGMTLLFSAATAGVAMALQISQMTALVLSLVGFGLLFVVNKTADSAKGIVAVFAFTGVLGAALGPMLNHYLGMANGPSLIMQALGGTAVVFFALSAYVLTTRKDFSFMGGFLMVGLIVAVVASIALMFFNVPAASMALSALIVLLMSGFILFDTSRIIHGGETNYIRATVSLYLDIYNLFTALLHLLGATSDD</sequence>
<feature type="transmembrane region" description="Helical" evidence="7">
    <location>
        <begin position="165"/>
        <end position="182"/>
    </location>
</feature>
<keyword evidence="3" id="KW-1003">Cell membrane</keyword>
<dbReference type="InterPro" id="IPR006214">
    <property type="entry name" value="Bax_inhibitor_1-related"/>
</dbReference>
<keyword evidence="6 7" id="KW-0472">Membrane</keyword>
<dbReference type="eggNOG" id="COG0670">
    <property type="taxonomic scope" value="Bacteria"/>
</dbReference>
<evidence type="ECO:0000313" key="9">
    <source>
        <dbReference type="Proteomes" id="UP000027997"/>
    </source>
</evidence>
<dbReference type="PANTHER" id="PTHR23291">
    <property type="entry name" value="BAX INHIBITOR-RELATED"/>
    <property type="match status" value="1"/>
</dbReference>
<feature type="transmembrane region" description="Helical" evidence="7">
    <location>
        <begin position="141"/>
        <end position="159"/>
    </location>
</feature>
<feature type="transmembrane region" description="Helical" evidence="7">
    <location>
        <begin position="53"/>
        <end position="69"/>
    </location>
</feature>
<evidence type="ECO:0000256" key="2">
    <source>
        <dbReference type="ARBA" id="ARBA00010350"/>
    </source>
</evidence>
<keyword evidence="4 7" id="KW-0812">Transmembrane</keyword>
<feature type="transmembrane region" description="Helical" evidence="7">
    <location>
        <begin position="78"/>
        <end position="97"/>
    </location>
</feature>